<dbReference type="Gene3D" id="1.10.150.60">
    <property type="entry name" value="ARID DNA-binding domain"/>
    <property type="match status" value="1"/>
</dbReference>
<reference evidence="3" key="1">
    <citation type="journal article" date="2017" name="Nature">
        <title>The sunflower genome provides insights into oil metabolism, flowering and Asterid evolution.</title>
        <authorList>
            <person name="Badouin H."/>
            <person name="Gouzy J."/>
            <person name="Grassa C.J."/>
            <person name="Murat F."/>
            <person name="Staton S.E."/>
            <person name="Cottret L."/>
            <person name="Lelandais-Briere C."/>
            <person name="Owens G.L."/>
            <person name="Carrere S."/>
            <person name="Mayjonade B."/>
            <person name="Legrand L."/>
            <person name="Gill N."/>
            <person name="Kane N.C."/>
            <person name="Bowers J.E."/>
            <person name="Hubner S."/>
            <person name="Bellec A."/>
            <person name="Berard A."/>
            <person name="Berges H."/>
            <person name="Blanchet N."/>
            <person name="Boniface M.C."/>
            <person name="Brunel D."/>
            <person name="Catrice O."/>
            <person name="Chaidir N."/>
            <person name="Claudel C."/>
            <person name="Donnadieu C."/>
            <person name="Faraut T."/>
            <person name="Fievet G."/>
            <person name="Helmstetter N."/>
            <person name="King M."/>
            <person name="Knapp S.J."/>
            <person name="Lai Z."/>
            <person name="Le Paslier M.C."/>
            <person name="Lippi Y."/>
            <person name="Lorenzon L."/>
            <person name="Mandel J.R."/>
            <person name="Marage G."/>
            <person name="Marchand G."/>
            <person name="Marquand E."/>
            <person name="Bret-Mestries E."/>
            <person name="Morien E."/>
            <person name="Nambeesan S."/>
            <person name="Nguyen T."/>
            <person name="Pegot-Espagnet P."/>
            <person name="Pouilly N."/>
            <person name="Raftis F."/>
            <person name="Sallet E."/>
            <person name="Schiex T."/>
            <person name="Thomas J."/>
            <person name="Vandecasteele C."/>
            <person name="Vares D."/>
            <person name="Vear F."/>
            <person name="Vautrin S."/>
            <person name="Crespi M."/>
            <person name="Mangin B."/>
            <person name="Burke J.M."/>
            <person name="Salse J."/>
            <person name="Munos S."/>
            <person name="Vincourt P."/>
            <person name="Rieseberg L.H."/>
            <person name="Langlade N.B."/>
        </authorList>
    </citation>
    <scope>NUCLEOTIDE SEQUENCE</scope>
    <source>
        <tissue evidence="3">Leaves</tissue>
    </source>
</reference>
<sequence>MTIDSYQSKLSAANNHVSQHSGIRATTGKRAEIKPNSTTMPCQHYVDEKNEKERRIPRVSLCYYCHQPGHQIYMCKAKENDEATQLIKQAINTGIRRQDDDVHWQNEMIVTGTEGGQWGDIWYVSPTFNHHFAGNLNVFKRIKHMIGVETRSGENNFLFIRGVGAVEMKSGNDTLRIQSVFYSPELDRNVLSLDQLTLQGFMIRRSGDTCKIFPMFSSLVINTVNDDNGLTKEDELGLSEKQRMIELCLVNEEFKENYLNSYFESLNVSNDDENDWSWMIIRALEFHDFADCKALLDMIDDRDFVFKYKYDLEKKFEEMVGWFLNEKMGISSRPIPPLMSDERRIDLLGLYVMVERDGGYRSVTNDNLWPAIA</sequence>
<keyword evidence="4" id="KW-1185">Reference proteome</keyword>
<reference evidence="3" key="2">
    <citation type="submission" date="2020-06" db="EMBL/GenBank/DDBJ databases">
        <title>Helianthus annuus Genome sequencing and assembly Release 2.</title>
        <authorList>
            <person name="Gouzy J."/>
            <person name="Langlade N."/>
            <person name="Munos S."/>
        </authorList>
    </citation>
    <scope>NUCLEOTIDE SEQUENCE</scope>
    <source>
        <tissue evidence="3">Leaves</tissue>
    </source>
</reference>
<evidence type="ECO:0000313" key="4">
    <source>
        <dbReference type="Proteomes" id="UP000215914"/>
    </source>
</evidence>
<dbReference type="Proteomes" id="UP000215914">
    <property type="component" value="Unassembled WGS sequence"/>
</dbReference>
<dbReference type="Pfam" id="PF01388">
    <property type="entry name" value="ARID"/>
    <property type="match status" value="1"/>
</dbReference>
<dbReference type="PANTHER" id="PTHR46410">
    <property type="entry name" value="AT-RICH INTERACTIVE DOMAIN-CONTAINING PROTEIN 2"/>
    <property type="match status" value="1"/>
</dbReference>
<dbReference type="Gramene" id="mRNA:HanXRQr2_Chr09g0396261">
    <property type="protein sequence ID" value="CDS:HanXRQr2_Chr09g0396261.1"/>
    <property type="gene ID" value="HanXRQr2_Chr09g0396261"/>
</dbReference>
<evidence type="ECO:0000256" key="1">
    <source>
        <dbReference type="SAM" id="MobiDB-lite"/>
    </source>
</evidence>
<dbReference type="InterPro" id="IPR001606">
    <property type="entry name" value="ARID_dom"/>
</dbReference>
<accession>A0A9K3I7J4</accession>
<gene>
    <name evidence="3" type="ORF">HanXRQr2_Chr09g0396261</name>
</gene>
<feature type="region of interest" description="Disordered" evidence="1">
    <location>
        <begin position="1"/>
        <end position="36"/>
    </location>
</feature>
<dbReference type="InterPro" id="IPR036431">
    <property type="entry name" value="ARID_dom_sf"/>
</dbReference>
<dbReference type="SUPFAM" id="SSF46774">
    <property type="entry name" value="ARID-like"/>
    <property type="match status" value="1"/>
</dbReference>
<name>A0A9K3I7J4_HELAN</name>
<dbReference type="EMBL" id="MNCJ02000324">
    <property type="protein sequence ID" value="KAF5791567.1"/>
    <property type="molecule type" value="Genomic_DNA"/>
</dbReference>
<proteinExistence type="predicted"/>
<dbReference type="InterPro" id="IPR054722">
    <property type="entry name" value="PolX-like_BBD"/>
</dbReference>
<protein>
    <submittedName>
        <fullName evidence="3">Transcription factor interactor and regulator CCHC(Zn) family</fullName>
    </submittedName>
</protein>
<dbReference type="CDD" id="cd16100">
    <property type="entry name" value="ARID"/>
    <property type="match status" value="1"/>
</dbReference>
<dbReference type="GO" id="GO:0003677">
    <property type="term" value="F:DNA binding"/>
    <property type="evidence" value="ECO:0007669"/>
    <property type="project" value="InterPro"/>
</dbReference>
<dbReference type="PROSITE" id="PS51011">
    <property type="entry name" value="ARID"/>
    <property type="match status" value="1"/>
</dbReference>
<evidence type="ECO:0000259" key="2">
    <source>
        <dbReference type="PROSITE" id="PS51011"/>
    </source>
</evidence>
<feature type="domain" description="ARID" evidence="2">
    <location>
        <begin position="310"/>
        <end position="373"/>
    </location>
</feature>
<dbReference type="Pfam" id="PF22936">
    <property type="entry name" value="Pol_BBD"/>
    <property type="match status" value="1"/>
</dbReference>
<feature type="compositionally biased region" description="Polar residues" evidence="1">
    <location>
        <begin position="1"/>
        <end position="21"/>
    </location>
</feature>
<evidence type="ECO:0000313" key="3">
    <source>
        <dbReference type="EMBL" id="KAF5791567.1"/>
    </source>
</evidence>
<dbReference type="PANTHER" id="PTHR46410:SF26">
    <property type="entry name" value="BULB-TYPE LECTIN DOMAIN-CONTAINING PROTEIN-RELATED"/>
    <property type="match status" value="1"/>
</dbReference>
<organism evidence="3 4">
    <name type="scientific">Helianthus annuus</name>
    <name type="common">Common sunflower</name>
    <dbReference type="NCBI Taxonomy" id="4232"/>
    <lineage>
        <taxon>Eukaryota</taxon>
        <taxon>Viridiplantae</taxon>
        <taxon>Streptophyta</taxon>
        <taxon>Embryophyta</taxon>
        <taxon>Tracheophyta</taxon>
        <taxon>Spermatophyta</taxon>
        <taxon>Magnoliopsida</taxon>
        <taxon>eudicotyledons</taxon>
        <taxon>Gunneridae</taxon>
        <taxon>Pentapetalae</taxon>
        <taxon>asterids</taxon>
        <taxon>campanulids</taxon>
        <taxon>Asterales</taxon>
        <taxon>Asteraceae</taxon>
        <taxon>Asteroideae</taxon>
        <taxon>Heliantheae alliance</taxon>
        <taxon>Heliantheae</taxon>
        <taxon>Helianthus</taxon>
    </lineage>
</organism>
<dbReference type="AlphaFoldDB" id="A0A9K3I7J4"/>
<comment type="caution">
    <text evidence="3">The sequence shown here is derived from an EMBL/GenBank/DDBJ whole genome shotgun (WGS) entry which is preliminary data.</text>
</comment>